<dbReference type="PROSITE" id="PS50071">
    <property type="entry name" value="HOMEOBOX_2"/>
    <property type="match status" value="1"/>
</dbReference>
<keyword evidence="8" id="KW-1133">Transmembrane helix</keyword>
<feature type="transmembrane region" description="Helical" evidence="8">
    <location>
        <begin position="28"/>
        <end position="54"/>
    </location>
</feature>
<evidence type="ECO:0000313" key="11">
    <source>
        <dbReference type="Proteomes" id="UP001321473"/>
    </source>
</evidence>
<dbReference type="InterPro" id="IPR003893">
    <property type="entry name" value="Iroquois_homeo"/>
</dbReference>
<dbReference type="PANTHER" id="PTHR11211:SF40">
    <property type="entry name" value="MIRROR, ISOFORM C"/>
    <property type="match status" value="1"/>
</dbReference>
<feature type="compositionally biased region" description="Pro residues" evidence="7">
    <location>
        <begin position="311"/>
        <end position="330"/>
    </location>
</feature>
<dbReference type="EMBL" id="JARKHS020002001">
    <property type="protein sequence ID" value="KAK8787223.1"/>
    <property type="molecule type" value="Genomic_DNA"/>
</dbReference>
<feature type="compositionally biased region" description="Low complexity" evidence="7">
    <location>
        <begin position="470"/>
        <end position="484"/>
    </location>
</feature>
<evidence type="ECO:0000256" key="6">
    <source>
        <dbReference type="PROSITE-ProRule" id="PRU00108"/>
    </source>
</evidence>
<dbReference type="GO" id="GO:0045317">
    <property type="term" value="P:equator specification"/>
    <property type="evidence" value="ECO:0007669"/>
    <property type="project" value="UniProtKB-ARBA"/>
</dbReference>
<feature type="region of interest" description="Disordered" evidence="7">
    <location>
        <begin position="470"/>
        <end position="511"/>
    </location>
</feature>
<feature type="compositionally biased region" description="Low complexity" evidence="7">
    <location>
        <begin position="280"/>
        <end position="293"/>
    </location>
</feature>
<keyword evidence="4 6" id="KW-0371">Homeobox</keyword>
<evidence type="ECO:0000256" key="7">
    <source>
        <dbReference type="SAM" id="MobiDB-lite"/>
    </source>
</evidence>
<feature type="domain" description="Homeobox" evidence="9">
    <location>
        <begin position="62"/>
        <end position="125"/>
    </location>
</feature>
<dbReference type="PANTHER" id="PTHR11211">
    <property type="entry name" value="IROQUOIS-CLASS HOMEODOMAIN PROTEIN IRX"/>
    <property type="match status" value="1"/>
</dbReference>
<feature type="compositionally biased region" description="Low complexity" evidence="7">
    <location>
        <begin position="491"/>
        <end position="511"/>
    </location>
</feature>
<feature type="region of interest" description="Disordered" evidence="7">
    <location>
        <begin position="126"/>
        <end position="232"/>
    </location>
</feature>
<keyword evidence="11" id="KW-1185">Reference proteome</keyword>
<dbReference type="GO" id="GO:0042693">
    <property type="term" value="P:muscle cell fate commitment"/>
    <property type="evidence" value="ECO:0007669"/>
    <property type="project" value="UniProtKB-ARBA"/>
</dbReference>
<comment type="subcellular location">
    <subcellularLocation>
        <location evidence="1 6">Nucleus</location>
    </subcellularLocation>
</comment>
<reference evidence="10 11" key="1">
    <citation type="journal article" date="2023" name="Arcadia Sci">
        <title>De novo assembly of a long-read Amblyomma americanum tick genome.</title>
        <authorList>
            <person name="Chou S."/>
            <person name="Poskanzer K.E."/>
            <person name="Rollins M."/>
            <person name="Thuy-Boun P.S."/>
        </authorList>
    </citation>
    <scope>NUCLEOTIDE SEQUENCE [LARGE SCALE GENOMIC DNA]</scope>
    <source>
        <strain evidence="10">F_SG_1</strain>
        <tissue evidence="10">Salivary glands</tissue>
    </source>
</reference>
<dbReference type="CDD" id="cd00086">
    <property type="entry name" value="homeodomain"/>
    <property type="match status" value="1"/>
</dbReference>
<dbReference type="SMART" id="SM00548">
    <property type="entry name" value="IRO"/>
    <property type="match status" value="1"/>
</dbReference>
<dbReference type="GO" id="GO:0030182">
    <property type="term" value="P:neuron differentiation"/>
    <property type="evidence" value="ECO:0007669"/>
    <property type="project" value="TreeGrafter"/>
</dbReference>
<keyword evidence="5 6" id="KW-0539">Nucleus</keyword>
<evidence type="ECO:0000256" key="1">
    <source>
        <dbReference type="ARBA" id="ARBA00004123"/>
    </source>
</evidence>
<gene>
    <name evidence="10" type="ORF">V5799_023001</name>
</gene>
<dbReference type="SUPFAM" id="SSF46689">
    <property type="entry name" value="Homeodomain-like"/>
    <property type="match status" value="1"/>
</dbReference>
<keyword evidence="8" id="KW-0472">Membrane</keyword>
<feature type="compositionally biased region" description="Low complexity" evidence="7">
    <location>
        <begin position="259"/>
        <end position="269"/>
    </location>
</feature>
<accession>A0AAQ4FKE6</accession>
<comment type="caution">
    <text evidence="10">The sequence shown here is derived from an EMBL/GenBank/DDBJ whole genome shotgun (WGS) entry which is preliminary data.</text>
</comment>
<dbReference type="GO" id="GO:0000978">
    <property type="term" value="F:RNA polymerase II cis-regulatory region sequence-specific DNA binding"/>
    <property type="evidence" value="ECO:0007669"/>
    <property type="project" value="TreeGrafter"/>
</dbReference>
<evidence type="ECO:0000313" key="10">
    <source>
        <dbReference type="EMBL" id="KAK8787223.1"/>
    </source>
</evidence>
<sequence length="511" mass="53137">MLQQESAISQIPPSTFKLWVSTIFPRRALIGIVATNAFVLITLAEALIAFLPFFSCRYGGLDFNGARRKNVTRDSTSTLKAWLNEHRKNPYPTKGEKIMLAIITKMTLTQVSTWFANARRRLKKENKMTWEPRNKADADDSGAEDKKDDEDTMDERTTSVQDPMRRSDPTRSYCSLSALQRSRESTLRPPQSSAEVDHEAADMQSSQAHRANAGSDPHQQRHSYGHSGNPYALGGASRSPILNGIMSLAPPNSLTGYTPAASSDSPSPDLQGLESLMSKSSPNAADDSSGADNAHNKPKIWSLADTATSKSPPPPLPCPGQVPGPPPSGGPPKDAGGAASHGSVLGWFSGGYHHRAGGGGNTPTSAAHFAGYGSNGFSPGGAAPQTDTPPQTPPNAKMGASSLPFHLGSGGYFQGQSSASHLYLGQASSAAPHPHMGVDKSSSCAGGPIYRAAGGYASSAPAAIMAAAAGSPCADGGSSSSRSSSSEDEFAPPQHYGPAAAAPGAMADGLP</sequence>
<evidence type="ECO:0000256" key="5">
    <source>
        <dbReference type="ARBA" id="ARBA00023242"/>
    </source>
</evidence>
<comment type="similarity">
    <text evidence="2">Belongs to the TALE/IRO homeobox family.</text>
</comment>
<dbReference type="GO" id="GO:0048468">
    <property type="term" value="P:cell development"/>
    <property type="evidence" value="ECO:0007669"/>
    <property type="project" value="TreeGrafter"/>
</dbReference>
<dbReference type="InterPro" id="IPR008422">
    <property type="entry name" value="KN_HD"/>
</dbReference>
<keyword evidence="8" id="KW-0812">Transmembrane</keyword>
<proteinExistence type="inferred from homology"/>
<feature type="region of interest" description="Disordered" evidence="7">
    <location>
        <begin position="256"/>
        <end position="342"/>
    </location>
</feature>
<evidence type="ECO:0000259" key="9">
    <source>
        <dbReference type="PROSITE" id="PS50071"/>
    </source>
</evidence>
<dbReference type="GO" id="GO:0005634">
    <property type="term" value="C:nucleus"/>
    <property type="evidence" value="ECO:0007669"/>
    <property type="project" value="UniProtKB-SubCell"/>
</dbReference>
<evidence type="ECO:0000256" key="4">
    <source>
        <dbReference type="ARBA" id="ARBA00023155"/>
    </source>
</evidence>
<evidence type="ECO:0000256" key="2">
    <source>
        <dbReference type="ARBA" id="ARBA00008446"/>
    </source>
</evidence>
<dbReference type="SMART" id="SM00389">
    <property type="entry name" value="HOX"/>
    <property type="match status" value="1"/>
</dbReference>
<dbReference type="PROSITE" id="PS00027">
    <property type="entry name" value="HOMEOBOX_1"/>
    <property type="match status" value="1"/>
</dbReference>
<feature type="DNA-binding region" description="Homeobox" evidence="6">
    <location>
        <begin position="64"/>
        <end position="126"/>
    </location>
</feature>
<dbReference type="AlphaFoldDB" id="A0AAQ4FKE6"/>
<feature type="region of interest" description="Disordered" evidence="7">
    <location>
        <begin position="359"/>
        <end position="403"/>
    </location>
</feature>
<evidence type="ECO:0000256" key="3">
    <source>
        <dbReference type="ARBA" id="ARBA00023125"/>
    </source>
</evidence>
<keyword evidence="3 6" id="KW-0238">DNA-binding</keyword>
<evidence type="ECO:0000256" key="8">
    <source>
        <dbReference type="SAM" id="Phobius"/>
    </source>
</evidence>
<dbReference type="Proteomes" id="UP001321473">
    <property type="component" value="Unassembled WGS sequence"/>
</dbReference>
<dbReference type="Gene3D" id="1.10.10.60">
    <property type="entry name" value="Homeodomain-like"/>
    <property type="match status" value="1"/>
</dbReference>
<protein>
    <recommendedName>
        <fullName evidence="9">Homeobox domain-containing protein</fullName>
    </recommendedName>
</protein>
<dbReference type="GO" id="GO:0000981">
    <property type="term" value="F:DNA-binding transcription factor activity, RNA polymerase II-specific"/>
    <property type="evidence" value="ECO:0007669"/>
    <property type="project" value="InterPro"/>
</dbReference>
<dbReference type="GO" id="GO:0045926">
    <property type="term" value="P:negative regulation of growth"/>
    <property type="evidence" value="ECO:0007669"/>
    <property type="project" value="UniProtKB-ARBA"/>
</dbReference>
<organism evidence="10 11">
    <name type="scientific">Amblyomma americanum</name>
    <name type="common">Lone star tick</name>
    <dbReference type="NCBI Taxonomy" id="6943"/>
    <lineage>
        <taxon>Eukaryota</taxon>
        <taxon>Metazoa</taxon>
        <taxon>Ecdysozoa</taxon>
        <taxon>Arthropoda</taxon>
        <taxon>Chelicerata</taxon>
        <taxon>Arachnida</taxon>
        <taxon>Acari</taxon>
        <taxon>Parasitiformes</taxon>
        <taxon>Ixodida</taxon>
        <taxon>Ixodoidea</taxon>
        <taxon>Ixodidae</taxon>
        <taxon>Amblyomminae</taxon>
        <taxon>Amblyomma</taxon>
    </lineage>
</organism>
<feature type="compositionally biased region" description="Polar residues" evidence="7">
    <location>
        <begin position="170"/>
        <end position="180"/>
    </location>
</feature>
<name>A0AAQ4FKE6_AMBAM</name>
<dbReference type="Pfam" id="PF05920">
    <property type="entry name" value="Homeobox_KN"/>
    <property type="match status" value="1"/>
</dbReference>
<dbReference type="FunFam" id="1.10.10.60:FF:000003">
    <property type="entry name" value="Iroquois-class homeobox protein IRX"/>
    <property type="match status" value="1"/>
</dbReference>
<dbReference type="InterPro" id="IPR017970">
    <property type="entry name" value="Homeobox_CS"/>
</dbReference>
<dbReference type="InterPro" id="IPR009057">
    <property type="entry name" value="Homeodomain-like_sf"/>
</dbReference>
<feature type="compositionally biased region" description="Basic and acidic residues" evidence="7">
    <location>
        <begin position="126"/>
        <end position="146"/>
    </location>
</feature>
<dbReference type="InterPro" id="IPR001356">
    <property type="entry name" value="HD"/>
</dbReference>